<name>A0A1H3HP84_9RHOB</name>
<accession>A0A1H3HP84</accession>
<feature type="transmembrane region" description="Helical" evidence="1">
    <location>
        <begin position="56"/>
        <end position="78"/>
    </location>
</feature>
<keyword evidence="3" id="KW-1185">Reference proteome</keyword>
<dbReference type="EMBL" id="FNPR01000001">
    <property type="protein sequence ID" value="SDY17303.1"/>
    <property type="molecule type" value="Genomic_DNA"/>
</dbReference>
<dbReference type="AlphaFoldDB" id="A0A1H3HP84"/>
<sequence>MGALESAMSAKVQNFDKRLTRIVRKHRSMSNGYGFRVDKSGLITIKPKRAKGTSPIFILFMVLCVGVLFKAVALANFGPAKYADRLAPLHEGTVVEQAGAWLMEPGVVTYAVSGFVGGFIN</sequence>
<dbReference type="STRING" id="576131.SAMN05444486_101571"/>
<gene>
    <name evidence="2" type="ORF">SAMN05444486_101571</name>
</gene>
<feature type="transmembrane region" description="Helical" evidence="1">
    <location>
        <begin position="98"/>
        <end position="120"/>
    </location>
</feature>
<reference evidence="2 3" key="1">
    <citation type="submission" date="2016-10" db="EMBL/GenBank/DDBJ databases">
        <authorList>
            <person name="de Groot N.N."/>
        </authorList>
    </citation>
    <scope>NUCLEOTIDE SEQUENCE [LARGE SCALE GENOMIC DNA]</scope>
    <source>
        <strain evidence="2 3">DSM 24677</strain>
    </source>
</reference>
<evidence type="ECO:0000256" key="1">
    <source>
        <dbReference type="SAM" id="Phobius"/>
    </source>
</evidence>
<evidence type="ECO:0000313" key="2">
    <source>
        <dbReference type="EMBL" id="SDY17303.1"/>
    </source>
</evidence>
<keyword evidence="1" id="KW-0472">Membrane</keyword>
<proteinExistence type="predicted"/>
<protein>
    <submittedName>
        <fullName evidence="2">Uncharacterized protein</fullName>
    </submittedName>
</protein>
<organism evidence="2 3">
    <name type="scientific">Lentibacter algarum</name>
    <dbReference type="NCBI Taxonomy" id="576131"/>
    <lineage>
        <taxon>Bacteria</taxon>
        <taxon>Pseudomonadati</taxon>
        <taxon>Pseudomonadota</taxon>
        <taxon>Alphaproteobacteria</taxon>
        <taxon>Rhodobacterales</taxon>
        <taxon>Roseobacteraceae</taxon>
        <taxon>Lentibacter</taxon>
    </lineage>
</organism>
<evidence type="ECO:0000313" key="3">
    <source>
        <dbReference type="Proteomes" id="UP000199026"/>
    </source>
</evidence>
<keyword evidence="1" id="KW-1133">Transmembrane helix</keyword>
<dbReference type="Proteomes" id="UP000199026">
    <property type="component" value="Unassembled WGS sequence"/>
</dbReference>
<keyword evidence="1" id="KW-0812">Transmembrane</keyword>